<dbReference type="CDD" id="cd00266">
    <property type="entry name" value="MADS_SRF_like"/>
    <property type="match status" value="1"/>
</dbReference>
<evidence type="ECO:0000256" key="1">
    <source>
        <dbReference type="ARBA" id="ARBA00004123"/>
    </source>
</evidence>
<sequence>MARITRKGKVFLAYIKDRRARRVSYRQRSKGFVRLVSELCILCGVDGCAIVCGPYPDLKPEVWPTDQPELQHVLMNFNNISLAERNMKMLNHRSFLNNQITKLDDKSQKQECENRKEELSKIVRQALNGKRSPVNRSDLGDLNKLVAARKKQIEQAITELKTPGLHSIPDNTNNTNFTISYTSIPTIPNPGTNNTRSYANLGNSTSITMIPNPSTNNTRSYAYLGNNTAITMIPNPSTNNARSYAYLGYGMDNGFEINGGVNGGVVDVDYTHYNQGSGTIYINNKTRSGGEVPPPALEASSYGGGTLENIINNNSMNQKIMEGEIPPPAMEASYGGGTLEDIVNNVMRRQ</sequence>
<gene>
    <name evidence="7" type="ORF">C5167_044380</name>
</gene>
<dbReference type="Pfam" id="PF00319">
    <property type="entry name" value="SRF-TF"/>
    <property type="match status" value="1"/>
</dbReference>
<keyword evidence="3" id="KW-0238">DNA-binding</keyword>
<evidence type="ECO:0000256" key="4">
    <source>
        <dbReference type="ARBA" id="ARBA00023163"/>
    </source>
</evidence>
<dbReference type="Proteomes" id="UP000316621">
    <property type="component" value="Chromosome 10"/>
</dbReference>
<dbReference type="GO" id="GO:0000987">
    <property type="term" value="F:cis-regulatory region sequence-specific DNA binding"/>
    <property type="evidence" value="ECO:0007669"/>
    <property type="project" value="InterPro"/>
</dbReference>
<accession>A0A4Y7LCA8</accession>
<proteinExistence type="predicted"/>
<name>A0A4Y7LCA8_PAPSO</name>
<dbReference type="Gramene" id="RZC81809">
    <property type="protein sequence ID" value="RZC81809"/>
    <property type="gene ID" value="C5167_044380"/>
</dbReference>
<feature type="domain" description="MADS-box" evidence="6">
    <location>
        <begin position="5"/>
        <end position="51"/>
    </location>
</feature>
<dbReference type="Gene3D" id="3.40.1810.10">
    <property type="entry name" value="Transcription factor, MADS-box"/>
    <property type="match status" value="1"/>
</dbReference>
<evidence type="ECO:0000259" key="6">
    <source>
        <dbReference type="PROSITE" id="PS50066"/>
    </source>
</evidence>
<evidence type="ECO:0000256" key="5">
    <source>
        <dbReference type="ARBA" id="ARBA00023242"/>
    </source>
</evidence>
<dbReference type="GO" id="GO:0000981">
    <property type="term" value="F:DNA-binding transcription factor activity, RNA polymerase II-specific"/>
    <property type="evidence" value="ECO:0007669"/>
    <property type="project" value="InterPro"/>
</dbReference>
<dbReference type="InterPro" id="IPR033897">
    <property type="entry name" value="SRF-like_MADS-box"/>
</dbReference>
<dbReference type="AlphaFoldDB" id="A0A4Y7LCA8"/>
<dbReference type="GO" id="GO:0046983">
    <property type="term" value="F:protein dimerization activity"/>
    <property type="evidence" value="ECO:0007669"/>
    <property type="project" value="InterPro"/>
</dbReference>
<evidence type="ECO:0000313" key="8">
    <source>
        <dbReference type="Proteomes" id="UP000316621"/>
    </source>
</evidence>
<dbReference type="GO" id="GO:0045944">
    <property type="term" value="P:positive regulation of transcription by RNA polymerase II"/>
    <property type="evidence" value="ECO:0007669"/>
    <property type="project" value="InterPro"/>
</dbReference>
<dbReference type="SUPFAM" id="SSF55455">
    <property type="entry name" value="SRF-like"/>
    <property type="match status" value="1"/>
</dbReference>
<comment type="subcellular location">
    <subcellularLocation>
        <location evidence="1">Nucleus</location>
    </subcellularLocation>
</comment>
<organism evidence="7 8">
    <name type="scientific">Papaver somniferum</name>
    <name type="common">Opium poppy</name>
    <dbReference type="NCBI Taxonomy" id="3469"/>
    <lineage>
        <taxon>Eukaryota</taxon>
        <taxon>Viridiplantae</taxon>
        <taxon>Streptophyta</taxon>
        <taxon>Embryophyta</taxon>
        <taxon>Tracheophyta</taxon>
        <taxon>Spermatophyta</taxon>
        <taxon>Magnoliopsida</taxon>
        <taxon>Ranunculales</taxon>
        <taxon>Papaveraceae</taxon>
        <taxon>Papaveroideae</taxon>
        <taxon>Papaver</taxon>
    </lineage>
</organism>
<keyword evidence="8" id="KW-1185">Reference proteome</keyword>
<dbReference type="SMART" id="SM00432">
    <property type="entry name" value="MADS"/>
    <property type="match status" value="1"/>
</dbReference>
<evidence type="ECO:0000256" key="3">
    <source>
        <dbReference type="ARBA" id="ARBA00023125"/>
    </source>
</evidence>
<dbReference type="InterPro" id="IPR002100">
    <property type="entry name" value="TF_MADSbox"/>
</dbReference>
<dbReference type="EMBL" id="CM010724">
    <property type="protein sequence ID" value="RZC81809.1"/>
    <property type="molecule type" value="Genomic_DNA"/>
</dbReference>
<keyword evidence="5" id="KW-0539">Nucleus</keyword>
<keyword evidence="4" id="KW-0804">Transcription</keyword>
<evidence type="ECO:0000256" key="2">
    <source>
        <dbReference type="ARBA" id="ARBA00023015"/>
    </source>
</evidence>
<keyword evidence="2" id="KW-0805">Transcription regulation</keyword>
<reference evidence="7 8" key="1">
    <citation type="journal article" date="2018" name="Science">
        <title>The opium poppy genome and morphinan production.</title>
        <authorList>
            <person name="Guo L."/>
            <person name="Winzer T."/>
            <person name="Yang X."/>
            <person name="Li Y."/>
            <person name="Ning Z."/>
            <person name="He Z."/>
            <person name="Teodor R."/>
            <person name="Lu Y."/>
            <person name="Bowser T.A."/>
            <person name="Graham I.A."/>
            <person name="Ye K."/>
        </authorList>
    </citation>
    <scope>NUCLEOTIDE SEQUENCE [LARGE SCALE GENOMIC DNA]</scope>
    <source>
        <strain evidence="8">cv. HN1</strain>
        <tissue evidence="7">Leaves</tissue>
    </source>
</reference>
<dbReference type="InterPro" id="IPR036879">
    <property type="entry name" value="TF_MADSbox_sf"/>
</dbReference>
<evidence type="ECO:0000313" key="7">
    <source>
        <dbReference type="EMBL" id="RZC81809.1"/>
    </source>
</evidence>
<protein>
    <recommendedName>
        <fullName evidence="6">MADS-box domain-containing protein</fullName>
    </recommendedName>
</protein>
<dbReference type="GO" id="GO:0005634">
    <property type="term" value="C:nucleus"/>
    <property type="evidence" value="ECO:0007669"/>
    <property type="project" value="UniProtKB-SubCell"/>
</dbReference>
<dbReference type="PROSITE" id="PS50066">
    <property type="entry name" value="MADS_BOX_2"/>
    <property type="match status" value="1"/>
</dbReference>